<organism evidence="3 4">
    <name type="scientific">Glossina pallidipes</name>
    <name type="common">Tsetse fly</name>
    <dbReference type="NCBI Taxonomy" id="7398"/>
    <lineage>
        <taxon>Eukaryota</taxon>
        <taxon>Metazoa</taxon>
        <taxon>Ecdysozoa</taxon>
        <taxon>Arthropoda</taxon>
        <taxon>Hexapoda</taxon>
        <taxon>Insecta</taxon>
        <taxon>Pterygota</taxon>
        <taxon>Neoptera</taxon>
        <taxon>Endopterygota</taxon>
        <taxon>Diptera</taxon>
        <taxon>Brachycera</taxon>
        <taxon>Muscomorpha</taxon>
        <taxon>Hippoboscoidea</taxon>
        <taxon>Glossinidae</taxon>
        <taxon>Glossina</taxon>
    </lineage>
</organism>
<keyword evidence="2" id="KW-0812">Transmembrane</keyword>
<keyword evidence="2" id="KW-0472">Membrane</keyword>
<dbReference type="VEuPathDB" id="VectorBase:GPAI046283"/>
<evidence type="ECO:0000313" key="3">
    <source>
        <dbReference type="EnsemblMetazoa" id="GPAI046283-PA"/>
    </source>
</evidence>
<feature type="compositionally biased region" description="Basic and acidic residues" evidence="1">
    <location>
        <begin position="121"/>
        <end position="134"/>
    </location>
</feature>
<dbReference type="Proteomes" id="UP000092445">
    <property type="component" value="Unassembled WGS sequence"/>
</dbReference>
<name>A0A1B0AHU8_GLOPL</name>
<accession>A0A1B0AHU8</accession>
<reference evidence="3" key="2">
    <citation type="submission" date="2020-05" db="UniProtKB">
        <authorList>
            <consortium name="EnsemblMetazoa"/>
        </authorList>
    </citation>
    <scope>IDENTIFICATION</scope>
    <source>
        <strain evidence="3">IAEA</strain>
    </source>
</reference>
<feature type="region of interest" description="Disordered" evidence="1">
    <location>
        <begin position="108"/>
        <end position="134"/>
    </location>
</feature>
<keyword evidence="2" id="KW-1133">Transmembrane helix</keyword>
<dbReference type="EnsemblMetazoa" id="GPAI046283-RA">
    <property type="protein sequence ID" value="GPAI046283-PA"/>
    <property type="gene ID" value="GPAI046283"/>
</dbReference>
<keyword evidence="4" id="KW-1185">Reference proteome</keyword>
<evidence type="ECO:0000256" key="2">
    <source>
        <dbReference type="SAM" id="Phobius"/>
    </source>
</evidence>
<reference evidence="4" key="1">
    <citation type="submission" date="2014-03" db="EMBL/GenBank/DDBJ databases">
        <authorList>
            <person name="Aksoy S."/>
            <person name="Warren W."/>
            <person name="Wilson R.K."/>
        </authorList>
    </citation>
    <scope>NUCLEOTIDE SEQUENCE [LARGE SCALE GENOMIC DNA]</scope>
    <source>
        <strain evidence="4">IAEA</strain>
    </source>
</reference>
<protein>
    <submittedName>
        <fullName evidence="3">Uncharacterized protein</fullName>
    </submittedName>
</protein>
<evidence type="ECO:0000256" key="1">
    <source>
        <dbReference type="SAM" id="MobiDB-lite"/>
    </source>
</evidence>
<feature type="transmembrane region" description="Helical" evidence="2">
    <location>
        <begin position="21"/>
        <end position="38"/>
    </location>
</feature>
<proteinExistence type="predicted"/>
<sequence length="134" mass="15231">MKKKSSSQAGRFRLQCQGIHYMGGFIIFIVILAAYLIVSADMSASLPFSESQKEKLEIKLLLQQNVQFRSDDREAGRQTSMCELTTRFIRPYAPTIFVTARGPGNTVTSHLRLGGNSKPPARRERDKFPQFRDF</sequence>
<evidence type="ECO:0000313" key="4">
    <source>
        <dbReference type="Proteomes" id="UP000092445"/>
    </source>
</evidence>
<dbReference type="AlphaFoldDB" id="A0A1B0AHU8"/>